<dbReference type="HOGENOM" id="CLU_124904_0_0_6"/>
<dbReference type="eggNOG" id="COG0226">
    <property type="taxonomic scope" value="Bacteria"/>
</dbReference>
<feature type="signal peptide" evidence="1">
    <location>
        <begin position="1"/>
        <end position="30"/>
    </location>
</feature>
<dbReference type="KEGG" id="tmb:Thimo_1145"/>
<name>L0GVT3_9GAMM</name>
<accession>L0GVT3</accession>
<evidence type="ECO:0008006" key="4">
    <source>
        <dbReference type="Google" id="ProtNLM"/>
    </source>
</evidence>
<evidence type="ECO:0000313" key="3">
    <source>
        <dbReference type="Proteomes" id="UP000010816"/>
    </source>
</evidence>
<feature type="chain" id="PRO_5003943495" description="PBP domain-containing protein" evidence="1">
    <location>
        <begin position="31"/>
        <end position="147"/>
    </location>
</feature>
<keyword evidence="3" id="KW-1185">Reference proteome</keyword>
<dbReference type="PATRIC" id="fig|765912.4.peg.1109"/>
<dbReference type="STRING" id="765912.Thimo_1145"/>
<evidence type="ECO:0000256" key="1">
    <source>
        <dbReference type="SAM" id="SignalP"/>
    </source>
</evidence>
<sequence length="147" mass="16252">MTAQAASARSILGRLCLVALMACCMLPAAAQELIAHPSAGITTLTRNEARLYFTMRLKTWPNGQPTKVFVLPDNHPTHHHFTNEILGLYPYQLRRVWDRQIFSGTGQAPIAVANEKEMIKRVSTTPGAIGYAEGPITDANLRILQVR</sequence>
<keyword evidence="1" id="KW-0732">Signal</keyword>
<dbReference type="EMBL" id="CP003051">
    <property type="protein sequence ID" value="AGA89947.1"/>
    <property type="molecule type" value="Genomic_DNA"/>
</dbReference>
<evidence type="ECO:0000313" key="2">
    <source>
        <dbReference type="EMBL" id="AGA89947.1"/>
    </source>
</evidence>
<gene>
    <name evidence="2" type="ORF">Thimo_1145</name>
</gene>
<dbReference type="Gene3D" id="3.40.190.10">
    <property type="entry name" value="Periplasmic binding protein-like II"/>
    <property type="match status" value="1"/>
</dbReference>
<dbReference type="SUPFAM" id="SSF53850">
    <property type="entry name" value="Periplasmic binding protein-like II"/>
    <property type="match status" value="1"/>
</dbReference>
<dbReference type="Proteomes" id="UP000010816">
    <property type="component" value="Chromosome"/>
</dbReference>
<reference evidence="2 3" key="1">
    <citation type="submission" date="2011-09" db="EMBL/GenBank/DDBJ databases">
        <title>Complete sequence of chromosome of Thioflavicoccus mobilis 8321.</title>
        <authorList>
            <consortium name="US DOE Joint Genome Institute"/>
            <person name="Lucas S."/>
            <person name="Han J."/>
            <person name="Lapidus A."/>
            <person name="Cheng J.-F."/>
            <person name="Goodwin L."/>
            <person name="Pitluck S."/>
            <person name="Peters L."/>
            <person name="Ovchinnikova G."/>
            <person name="Lu M."/>
            <person name="Detter J.C."/>
            <person name="Han C."/>
            <person name="Tapia R."/>
            <person name="Land M."/>
            <person name="Hauser L."/>
            <person name="Kyrpides N."/>
            <person name="Ivanova N."/>
            <person name="Pagani I."/>
            <person name="Vogl K."/>
            <person name="Liu Z."/>
            <person name="Imhoff J."/>
            <person name="Thiel V."/>
            <person name="Frigaard N.-U."/>
            <person name="Bryant D."/>
            <person name="Woyke T."/>
        </authorList>
    </citation>
    <scope>NUCLEOTIDE SEQUENCE [LARGE SCALE GENOMIC DNA]</scope>
    <source>
        <strain evidence="2 3">8321</strain>
    </source>
</reference>
<protein>
    <recommendedName>
        <fullName evidence="4">PBP domain-containing protein</fullName>
    </recommendedName>
</protein>
<organism evidence="2 3">
    <name type="scientific">Thioflavicoccus mobilis 8321</name>
    <dbReference type="NCBI Taxonomy" id="765912"/>
    <lineage>
        <taxon>Bacteria</taxon>
        <taxon>Pseudomonadati</taxon>
        <taxon>Pseudomonadota</taxon>
        <taxon>Gammaproteobacteria</taxon>
        <taxon>Chromatiales</taxon>
        <taxon>Chromatiaceae</taxon>
        <taxon>Thioflavicoccus</taxon>
    </lineage>
</organism>
<proteinExistence type="predicted"/>
<dbReference type="AlphaFoldDB" id="L0GVT3"/>